<proteinExistence type="predicted"/>
<keyword evidence="1" id="KW-1133">Transmembrane helix</keyword>
<name>A0A7S2UKF8_9STRA</name>
<keyword evidence="1" id="KW-0812">Transmembrane</keyword>
<sequence length="287" mass="31514">MIACTMQGHSIAVVMMMVCTAIATMSHAEAFGSSMSTGTRMLWAPQMKLRHQKRQNSAFGMEPVSGKQMQRRTISPLHMANTESEEEAAKSVALQSLQDDLKQRVVLDESEIPSLLVPYAKKLDELTGGWALQYADLSPATETSPQGVAFLATNAAYAWVGLILGIQGEFLLGGLVELAGAVSFWYHWSQLKYGTNRMEVRLALLTDYLTAGAALITGVLYCFTMGIQTLPLDVVLTGAAAIFCLGLSWVWEFGMPYLFWHSLWHIFSAMTGYLVGQAHLTTYPPMS</sequence>
<evidence type="ECO:0000256" key="2">
    <source>
        <dbReference type="SAM" id="SignalP"/>
    </source>
</evidence>
<dbReference type="AlphaFoldDB" id="A0A7S2UKF8"/>
<protein>
    <submittedName>
        <fullName evidence="3">Uncharacterized protein</fullName>
    </submittedName>
</protein>
<keyword evidence="1" id="KW-0472">Membrane</keyword>
<dbReference type="EMBL" id="HBHQ01017898">
    <property type="protein sequence ID" value="CAD9820154.1"/>
    <property type="molecule type" value="Transcribed_RNA"/>
</dbReference>
<evidence type="ECO:0000313" key="3">
    <source>
        <dbReference type="EMBL" id="CAD9820154.1"/>
    </source>
</evidence>
<feature type="transmembrane region" description="Helical" evidence="1">
    <location>
        <begin position="147"/>
        <end position="165"/>
    </location>
</feature>
<feature type="transmembrane region" description="Helical" evidence="1">
    <location>
        <begin position="208"/>
        <end position="227"/>
    </location>
</feature>
<feature type="transmembrane region" description="Helical" evidence="1">
    <location>
        <begin position="234"/>
        <end position="251"/>
    </location>
</feature>
<reference evidence="3" key="1">
    <citation type="submission" date="2021-01" db="EMBL/GenBank/DDBJ databases">
        <authorList>
            <person name="Corre E."/>
            <person name="Pelletier E."/>
            <person name="Niang G."/>
            <person name="Scheremetjew M."/>
            <person name="Finn R."/>
            <person name="Kale V."/>
            <person name="Holt S."/>
            <person name="Cochrane G."/>
            <person name="Meng A."/>
            <person name="Brown T."/>
            <person name="Cohen L."/>
        </authorList>
    </citation>
    <scope>NUCLEOTIDE SEQUENCE</scope>
    <source>
        <strain evidence="3">CCMP2084</strain>
    </source>
</reference>
<feature type="chain" id="PRO_5031113288" evidence="2">
    <location>
        <begin position="24"/>
        <end position="287"/>
    </location>
</feature>
<feature type="transmembrane region" description="Helical" evidence="1">
    <location>
        <begin position="170"/>
        <end position="188"/>
    </location>
</feature>
<feature type="transmembrane region" description="Helical" evidence="1">
    <location>
        <begin position="257"/>
        <end position="276"/>
    </location>
</feature>
<keyword evidence="2" id="KW-0732">Signal</keyword>
<gene>
    <name evidence="3" type="ORF">ASEP1449_LOCUS11987</name>
</gene>
<evidence type="ECO:0000256" key="1">
    <source>
        <dbReference type="SAM" id="Phobius"/>
    </source>
</evidence>
<feature type="signal peptide" evidence="2">
    <location>
        <begin position="1"/>
        <end position="23"/>
    </location>
</feature>
<accession>A0A7S2UKF8</accession>
<organism evidence="3">
    <name type="scientific">Attheya septentrionalis</name>
    <dbReference type="NCBI Taxonomy" id="420275"/>
    <lineage>
        <taxon>Eukaryota</taxon>
        <taxon>Sar</taxon>
        <taxon>Stramenopiles</taxon>
        <taxon>Ochrophyta</taxon>
        <taxon>Bacillariophyta</taxon>
        <taxon>Coscinodiscophyceae</taxon>
        <taxon>Chaetocerotophycidae</taxon>
        <taxon>Chaetocerotales</taxon>
        <taxon>Attheyaceae</taxon>
        <taxon>Attheya</taxon>
    </lineage>
</organism>